<reference evidence="2 3" key="1">
    <citation type="submission" date="2018-04" db="EMBL/GenBank/DDBJ databases">
        <authorList>
            <person name="Go L.Y."/>
            <person name="Mitchell J.A."/>
        </authorList>
    </citation>
    <scope>NUCLEOTIDE SEQUENCE [LARGE SCALE GENOMIC DNA]</scope>
    <source>
        <strain evidence="2 3">TPD7010</strain>
    </source>
</reference>
<protein>
    <submittedName>
        <fullName evidence="2">DUF4184 domain-containing protein</fullName>
    </submittedName>
</protein>
<sequence length="277" mass="29167">MPFTPSHAVVALPFLRTRLVPAAIAIGAMTPDLPLFLRGMVPDYAMTHDPTWLAPTVVVALALLVVWRCVLRPATRELLPRAVAGRLPEGWDAGAPAAARETFGGGVVGILWLVLSLALGVLSHIAWDLFTHEGRTGEQLFPVLAAQWGPFSGAKWLQHASSALGLVVLAVVAVVWLSRRSPGSVARVLPDAVRAVWWLSLPVALVGASLVALAVEGGFGPDYTPTHLIYGVLVKVAAAWGAATLALAVLVQWRRRVGDGRTSPRPAGHTGGRAGGD</sequence>
<feature type="transmembrane region" description="Helical" evidence="1">
    <location>
        <begin position="51"/>
        <end position="71"/>
    </location>
</feature>
<gene>
    <name evidence="2" type="ORF">DC432_02895</name>
</gene>
<keyword evidence="1" id="KW-0812">Transmembrane</keyword>
<dbReference type="InterPro" id="IPR025238">
    <property type="entry name" value="DUF4184"/>
</dbReference>
<evidence type="ECO:0000313" key="3">
    <source>
        <dbReference type="Proteomes" id="UP000244649"/>
    </source>
</evidence>
<dbReference type="AlphaFoldDB" id="A0A2T7WY69"/>
<accession>A0A2T7WY69</accession>
<name>A0A2T7WY69_MICTE</name>
<keyword evidence="1" id="KW-0472">Membrane</keyword>
<dbReference type="RefSeq" id="WP_116536598.1">
    <property type="nucleotide sequence ID" value="NZ_QDFT01000004.1"/>
</dbReference>
<feature type="transmembrane region" description="Helical" evidence="1">
    <location>
        <begin position="156"/>
        <end position="176"/>
    </location>
</feature>
<feature type="transmembrane region" description="Helical" evidence="1">
    <location>
        <begin position="227"/>
        <end position="251"/>
    </location>
</feature>
<dbReference type="Proteomes" id="UP000244649">
    <property type="component" value="Unassembled WGS sequence"/>
</dbReference>
<comment type="caution">
    <text evidence="2">The sequence shown here is derived from an EMBL/GenBank/DDBJ whole genome shotgun (WGS) entry which is preliminary data.</text>
</comment>
<feature type="transmembrane region" description="Helical" evidence="1">
    <location>
        <begin position="196"/>
        <end position="215"/>
    </location>
</feature>
<proteinExistence type="predicted"/>
<feature type="transmembrane region" description="Helical" evidence="1">
    <location>
        <begin position="107"/>
        <end position="127"/>
    </location>
</feature>
<organism evidence="2 3">
    <name type="scientific">Microbacterium testaceum</name>
    <name type="common">Aureobacterium testaceum</name>
    <name type="synonym">Brevibacterium testaceum</name>
    <dbReference type="NCBI Taxonomy" id="2033"/>
    <lineage>
        <taxon>Bacteria</taxon>
        <taxon>Bacillati</taxon>
        <taxon>Actinomycetota</taxon>
        <taxon>Actinomycetes</taxon>
        <taxon>Micrococcales</taxon>
        <taxon>Microbacteriaceae</taxon>
        <taxon>Microbacterium</taxon>
    </lineage>
</organism>
<dbReference type="EMBL" id="QDFT01000004">
    <property type="protein sequence ID" value="PVE78969.1"/>
    <property type="molecule type" value="Genomic_DNA"/>
</dbReference>
<evidence type="ECO:0000256" key="1">
    <source>
        <dbReference type="SAM" id="Phobius"/>
    </source>
</evidence>
<dbReference type="Pfam" id="PF13803">
    <property type="entry name" value="DUF4184"/>
    <property type="match status" value="1"/>
</dbReference>
<keyword evidence="1" id="KW-1133">Transmembrane helix</keyword>
<evidence type="ECO:0000313" key="2">
    <source>
        <dbReference type="EMBL" id="PVE78969.1"/>
    </source>
</evidence>